<evidence type="ECO:0008006" key="3">
    <source>
        <dbReference type="Google" id="ProtNLM"/>
    </source>
</evidence>
<name>A0A0J8ILP0_9PSED</name>
<comment type="caution">
    <text evidence="1">The sequence shown here is derived from an EMBL/GenBank/DDBJ whole genome shotgun (WGS) entry which is preliminary data.</text>
</comment>
<dbReference type="InterPro" id="IPR028957">
    <property type="entry name" value="Imm50"/>
</dbReference>
<proteinExistence type="predicted"/>
<evidence type="ECO:0000313" key="1">
    <source>
        <dbReference type="EMBL" id="KMT52541.1"/>
    </source>
</evidence>
<dbReference type="AlphaFoldDB" id="A0A0J8ILP0"/>
<organism evidence="1 2">
    <name type="scientific">Pseudomonas fildesensis</name>
    <dbReference type="NCBI Taxonomy" id="1674920"/>
    <lineage>
        <taxon>Bacteria</taxon>
        <taxon>Pseudomonadati</taxon>
        <taxon>Pseudomonadota</taxon>
        <taxon>Gammaproteobacteria</taxon>
        <taxon>Pseudomonadales</taxon>
        <taxon>Pseudomonadaceae</taxon>
        <taxon>Pseudomonas</taxon>
    </lineage>
</organism>
<evidence type="ECO:0000313" key="2">
    <source>
        <dbReference type="Proteomes" id="UP000037551"/>
    </source>
</evidence>
<dbReference type="RefSeq" id="WP_048731128.1">
    <property type="nucleotide sequence ID" value="NZ_LFMW01000025.1"/>
</dbReference>
<protein>
    <recommendedName>
        <fullName evidence="3">Immunity protein 50</fullName>
    </recommendedName>
</protein>
<dbReference type="OrthoDB" id="9157057at2"/>
<dbReference type="Proteomes" id="UP000037551">
    <property type="component" value="Unassembled WGS sequence"/>
</dbReference>
<dbReference type="Pfam" id="PF15594">
    <property type="entry name" value="Imm50"/>
    <property type="match status" value="1"/>
</dbReference>
<reference evidence="1 2" key="1">
    <citation type="submission" date="2015-06" db="EMBL/GenBank/DDBJ databases">
        <title>Draft genome sequence of an Antarctic Pseudomonas sp. strain KG01 with full potential for biotechnological applications.</title>
        <authorList>
            <person name="Pavlov M.S."/>
            <person name="Lira F."/>
            <person name="Martinez J.L."/>
            <person name="Marshall S.H."/>
        </authorList>
    </citation>
    <scope>NUCLEOTIDE SEQUENCE [LARGE SCALE GENOMIC DNA]</scope>
    <source>
        <strain evidence="1 2">KG01</strain>
    </source>
</reference>
<sequence length="133" mass="15319">MKHWNELDKNIFFEKIFSQPVKIGEITLFSLQIDNDRPSLGIGFDIPEFPDILPEKWKNKGYNVCRLGVDCYGISDLKILNIPGRDNFYVRIKKEDGQLCFQAANKNSLIEFKAQSISICDPNVYIRGNDEDS</sequence>
<accession>A0A0J8ILP0</accession>
<keyword evidence="2" id="KW-1185">Reference proteome</keyword>
<dbReference type="PATRIC" id="fig|1674920.3.peg.4003"/>
<gene>
    <name evidence="1" type="ORF">ACR52_26835</name>
</gene>
<dbReference type="EMBL" id="LFMW01000025">
    <property type="protein sequence ID" value="KMT52541.1"/>
    <property type="molecule type" value="Genomic_DNA"/>
</dbReference>